<proteinExistence type="predicted"/>
<organism evidence="2 3">
    <name type="scientific">Lentinula aciculospora</name>
    <dbReference type="NCBI Taxonomy" id="153920"/>
    <lineage>
        <taxon>Eukaryota</taxon>
        <taxon>Fungi</taxon>
        <taxon>Dikarya</taxon>
        <taxon>Basidiomycota</taxon>
        <taxon>Agaricomycotina</taxon>
        <taxon>Agaricomycetes</taxon>
        <taxon>Agaricomycetidae</taxon>
        <taxon>Agaricales</taxon>
        <taxon>Marasmiineae</taxon>
        <taxon>Omphalotaceae</taxon>
        <taxon>Lentinula</taxon>
    </lineage>
</organism>
<feature type="transmembrane region" description="Helical" evidence="1">
    <location>
        <begin position="182"/>
        <end position="210"/>
    </location>
</feature>
<dbReference type="Proteomes" id="UP001150266">
    <property type="component" value="Unassembled WGS sequence"/>
</dbReference>
<evidence type="ECO:0000313" key="3">
    <source>
        <dbReference type="Proteomes" id="UP001150266"/>
    </source>
</evidence>
<accession>A0A9W9AUL3</accession>
<dbReference type="OrthoDB" id="3070875at2759"/>
<evidence type="ECO:0000313" key="2">
    <source>
        <dbReference type="EMBL" id="KAJ4490954.1"/>
    </source>
</evidence>
<keyword evidence="1" id="KW-0812">Transmembrane</keyword>
<keyword evidence="1" id="KW-1133">Transmembrane helix</keyword>
<keyword evidence="1" id="KW-0472">Membrane</keyword>
<protein>
    <submittedName>
        <fullName evidence="2">Uncharacterized protein</fullName>
    </submittedName>
</protein>
<reference evidence="2" key="1">
    <citation type="submission" date="2022-08" db="EMBL/GenBank/DDBJ databases">
        <title>A Global Phylogenomic Analysis of the Shiitake Genus Lentinula.</title>
        <authorList>
            <consortium name="DOE Joint Genome Institute"/>
            <person name="Sierra-Patev S."/>
            <person name="Min B."/>
            <person name="Naranjo-Ortiz M."/>
            <person name="Looney B."/>
            <person name="Konkel Z."/>
            <person name="Slot J.C."/>
            <person name="Sakamoto Y."/>
            <person name="Steenwyk J.L."/>
            <person name="Rokas A."/>
            <person name="Carro J."/>
            <person name="Camarero S."/>
            <person name="Ferreira P."/>
            <person name="Molpeceres G."/>
            <person name="Ruiz-Duenas F.J."/>
            <person name="Serrano A."/>
            <person name="Henrissat B."/>
            <person name="Drula E."/>
            <person name="Hughes K.W."/>
            <person name="Mata J.L."/>
            <person name="Ishikawa N.K."/>
            <person name="Vargas-Isla R."/>
            <person name="Ushijima S."/>
            <person name="Smith C.A."/>
            <person name="Ahrendt S."/>
            <person name="Andreopoulos W."/>
            <person name="He G."/>
            <person name="Labutti K."/>
            <person name="Lipzen A."/>
            <person name="Ng V."/>
            <person name="Riley R."/>
            <person name="Sandor L."/>
            <person name="Barry K."/>
            <person name="Martinez A.T."/>
            <person name="Xiao Y."/>
            <person name="Gibbons J.G."/>
            <person name="Terashima K."/>
            <person name="Grigoriev I.V."/>
            <person name="Hibbett D.S."/>
        </authorList>
    </citation>
    <scope>NUCLEOTIDE SEQUENCE</scope>
    <source>
        <strain evidence="2">JLM2183</strain>
    </source>
</reference>
<sequence length="245" mass="26351">MSALPRSSGNQSSVSPKFDFEPITGLLTPNEVITATVFGSPSPFNVIFSGDGVLTTITSIASSYLPIQSDTSHSEFIMTIPTMSATADVVVLIEYISHEFEPFGVGTVSVIRTAKSTNTITTTSDGSGMTDVSSTTLSVIIIIRIVQLIHVRYPSRNLHAFRNIHAFPTCRNREAPKSKIPAVIGGAIGGAFFILIAIFLWACTAAIIAIDVINDLQFSLPSRPTTFDADMMVKNPRDEINSSCF</sequence>
<comment type="caution">
    <text evidence="2">The sequence shown here is derived from an EMBL/GenBank/DDBJ whole genome shotgun (WGS) entry which is preliminary data.</text>
</comment>
<gene>
    <name evidence="2" type="ORF">J3R30DRAFT_3694873</name>
</gene>
<dbReference type="AlphaFoldDB" id="A0A9W9AUL3"/>
<evidence type="ECO:0000256" key="1">
    <source>
        <dbReference type="SAM" id="Phobius"/>
    </source>
</evidence>
<keyword evidence="3" id="KW-1185">Reference proteome</keyword>
<name>A0A9W9AUL3_9AGAR</name>
<dbReference type="EMBL" id="JAOTPV010000001">
    <property type="protein sequence ID" value="KAJ4490954.1"/>
    <property type="molecule type" value="Genomic_DNA"/>
</dbReference>